<organism evidence="2 3">
    <name type="scientific">Alkalimonas collagenimarina</name>
    <dbReference type="NCBI Taxonomy" id="400390"/>
    <lineage>
        <taxon>Bacteria</taxon>
        <taxon>Pseudomonadati</taxon>
        <taxon>Pseudomonadota</taxon>
        <taxon>Gammaproteobacteria</taxon>
        <taxon>Alkalimonas</taxon>
    </lineage>
</organism>
<evidence type="ECO:0000313" key="3">
    <source>
        <dbReference type="Proteomes" id="UP001231616"/>
    </source>
</evidence>
<keyword evidence="1" id="KW-1133">Transmembrane helix</keyword>
<sequence>MEFLSVISSSVWFAMGGAFSIKLLELAELHKLPAVERPDLKDWVYWVPFVVLPILGGGLAYVYVSSDTFLSPILAVNVGVSAPLMLRAMAQASPLEKSVVNTPEGA</sequence>
<keyword evidence="1" id="KW-0472">Membrane</keyword>
<dbReference type="EMBL" id="JAUZVZ010000005">
    <property type="protein sequence ID" value="MDP4535502.1"/>
    <property type="molecule type" value="Genomic_DNA"/>
</dbReference>
<dbReference type="RefSeq" id="WP_305892768.1">
    <property type="nucleotide sequence ID" value="NZ_JAUZVZ010000005.1"/>
</dbReference>
<feature type="transmembrane region" description="Helical" evidence="1">
    <location>
        <begin position="44"/>
        <end position="64"/>
    </location>
</feature>
<proteinExistence type="predicted"/>
<keyword evidence="3" id="KW-1185">Reference proteome</keyword>
<reference evidence="2 3" key="1">
    <citation type="submission" date="2023-08" db="EMBL/GenBank/DDBJ databases">
        <authorList>
            <person name="Joshi A."/>
            <person name="Thite S."/>
        </authorList>
    </citation>
    <scope>NUCLEOTIDE SEQUENCE [LARGE SCALE GENOMIC DNA]</scope>
    <source>
        <strain evidence="2 3">AC40</strain>
    </source>
</reference>
<dbReference type="Proteomes" id="UP001231616">
    <property type="component" value="Unassembled WGS sequence"/>
</dbReference>
<evidence type="ECO:0000313" key="2">
    <source>
        <dbReference type="EMBL" id="MDP4535502.1"/>
    </source>
</evidence>
<accession>A0ABT9GWR7</accession>
<gene>
    <name evidence="2" type="ORF">Q3O60_04765</name>
</gene>
<protein>
    <submittedName>
        <fullName evidence="2">Uncharacterized protein</fullName>
    </submittedName>
</protein>
<keyword evidence="1" id="KW-0812">Transmembrane</keyword>
<name>A0ABT9GWR7_9GAMM</name>
<evidence type="ECO:0000256" key="1">
    <source>
        <dbReference type="SAM" id="Phobius"/>
    </source>
</evidence>
<comment type="caution">
    <text evidence="2">The sequence shown here is derived from an EMBL/GenBank/DDBJ whole genome shotgun (WGS) entry which is preliminary data.</text>
</comment>